<keyword evidence="1" id="KW-0812">Transmembrane</keyword>
<protein>
    <recommendedName>
        <fullName evidence="4">DUF3944 domain-containing protein</fullName>
    </recommendedName>
</protein>
<reference evidence="2 3" key="1">
    <citation type="submission" date="2020-08" db="EMBL/GenBank/DDBJ databases">
        <title>Genomic Encyclopedia of Type Strains, Phase IV (KMG-IV): sequencing the most valuable type-strain genomes for metagenomic binning, comparative biology and taxonomic classification.</title>
        <authorList>
            <person name="Goeker M."/>
        </authorList>
    </citation>
    <scope>NUCLEOTIDE SEQUENCE [LARGE SCALE GENOMIC DNA]</scope>
    <source>
        <strain evidence="2 3">DSM 15895</strain>
    </source>
</reference>
<keyword evidence="3" id="KW-1185">Reference proteome</keyword>
<name>A0A7W8CTR1_9BACL</name>
<keyword evidence="1" id="KW-0472">Membrane</keyword>
<evidence type="ECO:0000313" key="2">
    <source>
        <dbReference type="EMBL" id="MBB5179825.1"/>
    </source>
</evidence>
<gene>
    <name evidence="2" type="ORF">HNQ44_001249</name>
</gene>
<comment type="caution">
    <text evidence="2">The sequence shown here is derived from an EMBL/GenBank/DDBJ whole genome shotgun (WGS) entry which is preliminary data.</text>
</comment>
<evidence type="ECO:0000313" key="3">
    <source>
        <dbReference type="Proteomes" id="UP000525923"/>
    </source>
</evidence>
<feature type="transmembrane region" description="Helical" evidence="1">
    <location>
        <begin position="235"/>
        <end position="260"/>
    </location>
</feature>
<proteinExistence type="predicted"/>
<dbReference type="EMBL" id="JACHHE010000003">
    <property type="protein sequence ID" value="MBB5179825.1"/>
    <property type="molecule type" value="Genomic_DNA"/>
</dbReference>
<feature type="transmembrane region" description="Helical" evidence="1">
    <location>
        <begin position="211"/>
        <end position="229"/>
    </location>
</feature>
<dbReference type="Proteomes" id="UP000525923">
    <property type="component" value="Unassembled WGS sequence"/>
</dbReference>
<accession>A0A7W8CTR1</accession>
<dbReference type="AlphaFoldDB" id="A0A7W8CTR1"/>
<evidence type="ECO:0000256" key="1">
    <source>
        <dbReference type="SAM" id="Phobius"/>
    </source>
</evidence>
<sequence length="312" mass="33788">MRNVILATLVDSDEIGRLYSKDRHLLFEGIRQSLEAQLVGLSHKDLLTLNRVRNGEVQEALQPKANAKYAKALLAFITNKEMDALSFDSLLTPLITKAVEDEFIAFYADAGRVGEVLFSMEKRLSEIQDDLNLQEGLYNNLDMQKVMEKRGGSGQAGGAVKSAMDQFTAESFALAMKQVLSLLKKASYKAVIANIGKAVFSSGIVSFIKPIVLAVLAKVGIAAIAKATVAKALSVIIGVGAVTVSIPAAYVLLPVILAFLSYEAYTLPKKLGTRLPKEITAKLEADFEAINKAVAAELAESLLQELDKWIVD</sequence>
<organism evidence="2 3">
    <name type="scientific">Planococcus koreensis</name>
    <dbReference type="NCBI Taxonomy" id="112331"/>
    <lineage>
        <taxon>Bacteria</taxon>
        <taxon>Bacillati</taxon>
        <taxon>Bacillota</taxon>
        <taxon>Bacilli</taxon>
        <taxon>Bacillales</taxon>
        <taxon>Caryophanaceae</taxon>
        <taxon>Planococcus</taxon>
    </lineage>
</organism>
<dbReference type="RefSeq" id="WP_135503078.1">
    <property type="nucleotide sequence ID" value="NZ_JACHHE010000003.1"/>
</dbReference>
<evidence type="ECO:0008006" key="4">
    <source>
        <dbReference type="Google" id="ProtNLM"/>
    </source>
</evidence>
<keyword evidence="1" id="KW-1133">Transmembrane helix</keyword>